<protein>
    <submittedName>
        <fullName evidence="1">Uncharacterized protein</fullName>
    </submittedName>
</protein>
<organism evidence="1">
    <name type="scientific">Nocardia farcinica</name>
    <dbReference type="NCBI Taxonomy" id="37329"/>
    <lineage>
        <taxon>Bacteria</taxon>
        <taxon>Bacillati</taxon>
        <taxon>Actinomycetota</taxon>
        <taxon>Actinomycetes</taxon>
        <taxon>Mycobacteriales</taxon>
        <taxon>Nocardiaceae</taxon>
        <taxon>Nocardia</taxon>
    </lineage>
</organism>
<dbReference type="AlphaFoldDB" id="A0A449H1A4"/>
<proteinExistence type="predicted"/>
<dbReference type="EMBL" id="CAACYE010000005">
    <property type="protein sequence ID" value="VFA84938.1"/>
    <property type="molecule type" value="Genomic_DNA"/>
</dbReference>
<accession>A0A449H1A4</accession>
<evidence type="ECO:0000313" key="1">
    <source>
        <dbReference type="EMBL" id="VFA84938.1"/>
    </source>
</evidence>
<reference evidence="1" key="1">
    <citation type="submission" date="2019-02" db="EMBL/GenBank/DDBJ databases">
        <authorList>
            <consortium name="Pathogen Informatics"/>
        </authorList>
    </citation>
    <scope>NUCLEOTIDE SEQUENCE</scope>
    <source>
        <strain evidence="1">3012STDY6733949</strain>
    </source>
</reference>
<gene>
    <name evidence="1" type="ORF">NCTC1935_02772</name>
</gene>
<sequence length="67" mass="7089">MHEDEVRLQHTDLVLAEKLVSRGAWGDGVGRTDRAAAVQLAEEGVADLDQSLGPCGVHAAMVEPGPR</sequence>
<name>A0A449H1A4_NOCFR</name>